<dbReference type="AlphaFoldDB" id="H1HMH7"/>
<dbReference type="EMBL" id="AGEK01000025">
    <property type="protein sequence ID" value="EHO70695.1"/>
    <property type="molecule type" value="Genomic_DNA"/>
</dbReference>
<organism evidence="2 3">
    <name type="scientific">Segatella maculosa OT 289</name>
    <dbReference type="NCBI Taxonomy" id="999422"/>
    <lineage>
        <taxon>Bacteria</taxon>
        <taxon>Pseudomonadati</taxon>
        <taxon>Bacteroidota</taxon>
        <taxon>Bacteroidia</taxon>
        <taxon>Bacteroidales</taxon>
        <taxon>Prevotellaceae</taxon>
        <taxon>Segatella</taxon>
    </lineage>
</organism>
<dbReference type="HOGENOM" id="CLU_076337_0_0_10"/>
<evidence type="ECO:0000313" key="2">
    <source>
        <dbReference type="EMBL" id="EHO70695.1"/>
    </source>
</evidence>
<protein>
    <recommendedName>
        <fullName evidence="1">Glycosyltransferase 2-like domain-containing protein</fullName>
    </recommendedName>
</protein>
<reference evidence="2 3" key="1">
    <citation type="submission" date="2011-12" db="EMBL/GenBank/DDBJ databases">
        <title>The Genome Sequence of Prevotella maculosa OT 289.</title>
        <authorList>
            <consortium name="The Broad Institute Genome Sequencing Platform"/>
            <person name="Earl A."/>
            <person name="Ward D."/>
            <person name="Feldgarden M."/>
            <person name="Gevers D."/>
            <person name="Izard J."/>
            <person name="Blanton J.M."/>
            <person name="Mathney J."/>
            <person name="Tanner A.C."/>
            <person name="Dewhirst F.E."/>
            <person name="Young S.K."/>
            <person name="Zeng Q."/>
            <person name="Gargeya S."/>
            <person name="Fitzgerald M."/>
            <person name="Haas B."/>
            <person name="Abouelleil A."/>
            <person name="Alvarado L."/>
            <person name="Arachchi H.M."/>
            <person name="Berlin A."/>
            <person name="Chapman S.B."/>
            <person name="Gearin G."/>
            <person name="Goldberg J."/>
            <person name="Griggs A."/>
            <person name="Gujja S."/>
            <person name="Hansen M."/>
            <person name="Heiman D."/>
            <person name="Howarth C."/>
            <person name="Larimer J."/>
            <person name="Lui A."/>
            <person name="MacDonald P.J.P."/>
            <person name="McCowen C."/>
            <person name="Montmayeur A."/>
            <person name="Murphy C."/>
            <person name="Neiman D."/>
            <person name="Pearson M."/>
            <person name="Priest M."/>
            <person name="Roberts A."/>
            <person name="Saif S."/>
            <person name="Shea T."/>
            <person name="Sisk P."/>
            <person name="Stolte C."/>
            <person name="Sykes S."/>
            <person name="Wortman J."/>
            <person name="Nusbaum C."/>
            <person name="Birren B."/>
        </authorList>
    </citation>
    <scope>NUCLEOTIDE SEQUENCE [LARGE SCALE GENOMIC DNA]</scope>
    <source>
        <strain evidence="2 3">OT 289</strain>
    </source>
</reference>
<sequence>MIDFSVVIPTYKHPELARKAIASVLKQQGVTVQIIISDDSDNDGIASLCSSFSRTNLLYRHHEKRGNAVGNWNYGLGFAEGKYIILMHHDEYFESNNHLERLKKEFDAGADVVISNVKVRLNGKEKRRFFPEIVKSFMLRCPSTLFAFNAIGPCACVAFARGAVPRFNERLSWLVDVEWYFRCLSHQEPAYLNDLYIVSQHGHQGQITQEINILQALKEDKKTVCELSYCTAAIKAALFLNQTIQSLKCFRYENR</sequence>
<dbReference type="PATRIC" id="fig|999422.3.peg.1362"/>
<keyword evidence="3" id="KW-1185">Reference proteome</keyword>
<dbReference type="OrthoDB" id="9815829at2"/>
<evidence type="ECO:0000313" key="3">
    <source>
        <dbReference type="Proteomes" id="UP000003167"/>
    </source>
</evidence>
<feature type="domain" description="Glycosyltransferase 2-like" evidence="1">
    <location>
        <begin position="5"/>
        <end position="129"/>
    </location>
</feature>
<dbReference type="InterPro" id="IPR029044">
    <property type="entry name" value="Nucleotide-diphossugar_trans"/>
</dbReference>
<dbReference type="CDD" id="cd00761">
    <property type="entry name" value="Glyco_tranf_GTA_type"/>
    <property type="match status" value="1"/>
</dbReference>
<name>H1HMH7_9BACT</name>
<dbReference type="PANTHER" id="PTHR22916">
    <property type="entry name" value="GLYCOSYLTRANSFERASE"/>
    <property type="match status" value="1"/>
</dbReference>
<dbReference type="SUPFAM" id="SSF53448">
    <property type="entry name" value="Nucleotide-diphospho-sugar transferases"/>
    <property type="match status" value="1"/>
</dbReference>
<dbReference type="GO" id="GO:0016758">
    <property type="term" value="F:hexosyltransferase activity"/>
    <property type="evidence" value="ECO:0007669"/>
    <property type="project" value="UniProtKB-ARBA"/>
</dbReference>
<comment type="caution">
    <text evidence="2">The sequence shown here is derived from an EMBL/GenBank/DDBJ whole genome shotgun (WGS) entry which is preliminary data.</text>
</comment>
<accession>H1HMH7</accession>
<dbReference type="PANTHER" id="PTHR22916:SF3">
    <property type="entry name" value="UDP-GLCNAC:BETAGAL BETA-1,3-N-ACETYLGLUCOSAMINYLTRANSFERASE-LIKE PROTEIN 1"/>
    <property type="match status" value="1"/>
</dbReference>
<dbReference type="Gene3D" id="3.90.550.10">
    <property type="entry name" value="Spore Coat Polysaccharide Biosynthesis Protein SpsA, Chain A"/>
    <property type="match status" value="1"/>
</dbReference>
<proteinExistence type="predicted"/>
<dbReference type="RefSeq" id="WP_008565256.1">
    <property type="nucleotide sequence ID" value="NZ_JH594503.1"/>
</dbReference>
<evidence type="ECO:0000259" key="1">
    <source>
        <dbReference type="Pfam" id="PF00535"/>
    </source>
</evidence>
<gene>
    <name evidence="2" type="ORF">HMPREF9944_01314</name>
</gene>
<dbReference type="Proteomes" id="UP000003167">
    <property type="component" value="Unassembled WGS sequence"/>
</dbReference>
<dbReference type="Pfam" id="PF00535">
    <property type="entry name" value="Glycos_transf_2"/>
    <property type="match status" value="1"/>
</dbReference>
<dbReference type="STRING" id="999422.HMPREF9944_01314"/>
<dbReference type="InterPro" id="IPR001173">
    <property type="entry name" value="Glyco_trans_2-like"/>
</dbReference>